<dbReference type="AlphaFoldDB" id="A0AAV1ZD50"/>
<name>A0AAV1ZD50_9ARAC</name>
<keyword evidence="3" id="KW-1185">Reference proteome</keyword>
<evidence type="ECO:0000313" key="3">
    <source>
        <dbReference type="Proteomes" id="UP001497382"/>
    </source>
</evidence>
<proteinExistence type="predicted"/>
<dbReference type="InterPro" id="IPR016181">
    <property type="entry name" value="Acyl_CoA_acyltransferase"/>
</dbReference>
<gene>
    <name evidence="2" type="ORF">LARSCL_LOCUS4859</name>
</gene>
<evidence type="ECO:0000313" key="2">
    <source>
        <dbReference type="EMBL" id="CAL1269657.1"/>
    </source>
</evidence>
<dbReference type="Gene3D" id="3.40.630.30">
    <property type="match status" value="1"/>
</dbReference>
<organism evidence="2 3">
    <name type="scientific">Larinioides sclopetarius</name>
    <dbReference type="NCBI Taxonomy" id="280406"/>
    <lineage>
        <taxon>Eukaryota</taxon>
        <taxon>Metazoa</taxon>
        <taxon>Ecdysozoa</taxon>
        <taxon>Arthropoda</taxon>
        <taxon>Chelicerata</taxon>
        <taxon>Arachnida</taxon>
        <taxon>Araneae</taxon>
        <taxon>Araneomorphae</taxon>
        <taxon>Entelegynae</taxon>
        <taxon>Araneoidea</taxon>
        <taxon>Araneidae</taxon>
        <taxon>Larinioides</taxon>
    </lineage>
</organism>
<dbReference type="EMBL" id="CAXIEN010000042">
    <property type="protein sequence ID" value="CAL1269657.1"/>
    <property type="molecule type" value="Genomic_DNA"/>
</dbReference>
<accession>A0AAV1ZD50</accession>
<reference evidence="2 3" key="1">
    <citation type="submission" date="2024-04" db="EMBL/GenBank/DDBJ databases">
        <authorList>
            <person name="Rising A."/>
            <person name="Reimegard J."/>
            <person name="Sonavane S."/>
            <person name="Akerstrom W."/>
            <person name="Nylinder S."/>
            <person name="Hedman E."/>
            <person name="Kallberg Y."/>
        </authorList>
    </citation>
    <scope>NUCLEOTIDE SEQUENCE [LARGE SCALE GENOMIC DNA]</scope>
</reference>
<comment type="caution">
    <text evidence="2">The sequence shown here is derived from an EMBL/GenBank/DDBJ whole genome shotgun (WGS) entry which is preliminary data.</text>
</comment>
<protein>
    <recommendedName>
        <fullName evidence="1">N-acetyltransferase domain-containing protein</fullName>
    </recommendedName>
</protein>
<dbReference type="GO" id="GO:0016747">
    <property type="term" value="F:acyltransferase activity, transferring groups other than amino-acyl groups"/>
    <property type="evidence" value="ECO:0007669"/>
    <property type="project" value="InterPro"/>
</dbReference>
<sequence>MMINYKVRPLRPEDIPEVIDVSLQSTYQYSKESLLNWIKYDPEGIIVAALDSGKVIGVCATVIHNDEVAFGGAFCVLEGYRDFDVGNKIALVLAMAAVVCAQHGVDVIHHNSHHGHGSGVSSRYFYKGQGYGIGSGIYGLGYGGYYGGYGDGYGYGSYGDGYYGNGYYGNGYYGNGYYGNDGYGYGGYGYGPNNYYGRYGLGYGGYGGYLGGLGYGGYGYGSYL</sequence>
<dbReference type="PROSITE" id="PS51186">
    <property type="entry name" value="GNAT"/>
    <property type="match status" value="1"/>
</dbReference>
<dbReference type="InterPro" id="IPR000182">
    <property type="entry name" value="GNAT_dom"/>
</dbReference>
<dbReference type="Proteomes" id="UP001497382">
    <property type="component" value="Unassembled WGS sequence"/>
</dbReference>
<feature type="domain" description="N-acetyltransferase" evidence="1">
    <location>
        <begin position="5"/>
        <end position="160"/>
    </location>
</feature>
<evidence type="ECO:0000259" key="1">
    <source>
        <dbReference type="PROSITE" id="PS51186"/>
    </source>
</evidence>
<dbReference type="SUPFAM" id="SSF55729">
    <property type="entry name" value="Acyl-CoA N-acyltransferases (Nat)"/>
    <property type="match status" value="1"/>
</dbReference>